<gene>
    <name evidence="1" type="ORF">Amon02_001250200</name>
</gene>
<organism evidence="1 2">
    <name type="scientific">Ambrosiozyma monospora</name>
    <name type="common">Yeast</name>
    <name type="synonym">Endomycopsis monosporus</name>
    <dbReference type="NCBI Taxonomy" id="43982"/>
    <lineage>
        <taxon>Eukaryota</taxon>
        <taxon>Fungi</taxon>
        <taxon>Dikarya</taxon>
        <taxon>Ascomycota</taxon>
        <taxon>Saccharomycotina</taxon>
        <taxon>Pichiomycetes</taxon>
        <taxon>Pichiales</taxon>
        <taxon>Pichiaceae</taxon>
        <taxon>Ambrosiozyma</taxon>
    </lineage>
</organism>
<comment type="caution">
    <text evidence="1">The sequence shown here is derived from an EMBL/GenBank/DDBJ whole genome shotgun (WGS) entry which is preliminary data.</text>
</comment>
<sequence length="187" mass="20461">MGISATATATATATAAPTATRGNTILGTHPHNTPRTPRRTPLKPHNHNHRQQSITPTLPDPLIGSLPYIAPEILRPINPVTRLSSVTDTWAFGIMVFAMVCLKLPFHHGFEPRLKLMILNSEFDLDGFKEHVDQLCVGGGDGQGDGKEKKEGEKARDVLVEVLKGCLEKDPEKRMSMKEVVRLLSGL</sequence>
<dbReference type="Proteomes" id="UP001165064">
    <property type="component" value="Unassembled WGS sequence"/>
</dbReference>
<evidence type="ECO:0000313" key="1">
    <source>
        <dbReference type="EMBL" id="GMF05915.1"/>
    </source>
</evidence>
<evidence type="ECO:0000313" key="2">
    <source>
        <dbReference type="Proteomes" id="UP001165064"/>
    </source>
</evidence>
<name>A0ACB5UAH2_AMBMO</name>
<keyword evidence="2" id="KW-1185">Reference proteome</keyword>
<protein>
    <submittedName>
        <fullName evidence="1">Unnamed protein product</fullName>
    </submittedName>
</protein>
<proteinExistence type="predicted"/>
<dbReference type="EMBL" id="BSXS01014749">
    <property type="protein sequence ID" value="GMF05915.1"/>
    <property type="molecule type" value="Genomic_DNA"/>
</dbReference>
<accession>A0ACB5UAH2</accession>
<reference evidence="1" key="1">
    <citation type="submission" date="2023-04" db="EMBL/GenBank/DDBJ databases">
        <title>Ambrosiozyma monospora NBRC 10751.</title>
        <authorList>
            <person name="Ichikawa N."/>
            <person name="Sato H."/>
            <person name="Tonouchi N."/>
        </authorList>
    </citation>
    <scope>NUCLEOTIDE SEQUENCE</scope>
    <source>
        <strain evidence="1">NBRC 10751</strain>
    </source>
</reference>